<accession>A0ABR9XQV8</accession>
<reference evidence="3 4" key="1">
    <citation type="journal article" date="2020" name="Microorganisms">
        <title>Simultaneous Genome Sequencing of Prosthecochloris ethylica and Desulfuromonas acetoxidans within a Syntrophic Mixture Reveals Unique Pili and Protein Interactions.</title>
        <authorList>
            <person name="Kyndt J.A."/>
            <person name="Van Beeumen J.J."/>
            <person name="Meyer T.E."/>
        </authorList>
    </citation>
    <scope>NUCLEOTIDE SEQUENCE [LARGE SCALE GENOMIC DNA]</scope>
    <source>
        <strain evidence="3 4">N3</strain>
    </source>
</reference>
<evidence type="ECO:0000259" key="2">
    <source>
        <dbReference type="Pfam" id="PF00582"/>
    </source>
</evidence>
<proteinExistence type="inferred from homology"/>
<name>A0ABR9XQV8_9CHLB</name>
<dbReference type="Proteomes" id="UP000619838">
    <property type="component" value="Unassembled WGS sequence"/>
</dbReference>
<comment type="similarity">
    <text evidence="1">Belongs to the universal stress protein A family.</text>
</comment>
<dbReference type="InterPro" id="IPR006016">
    <property type="entry name" value="UspA"/>
</dbReference>
<dbReference type="InterPro" id="IPR014729">
    <property type="entry name" value="Rossmann-like_a/b/a_fold"/>
</dbReference>
<dbReference type="SUPFAM" id="SSF52402">
    <property type="entry name" value="Adenine nucleotide alpha hydrolases-like"/>
    <property type="match status" value="2"/>
</dbReference>
<dbReference type="Gene3D" id="3.40.50.620">
    <property type="entry name" value="HUPs"/>
    <property type="match status" value="2"/>
</dbReference>
<comment type="caution">
    <text evidence="3">The sequence shown here is derived from an EMBL/GenBank/DDBJ whole genome shotgun (WGS) entry which is preliminary data.</text>
</comment>
<dbReference type="PANTHER" id="PTHR46268:SF6">
    <property type="entry name" value="UNIVERSAL STRESS PROTEIN UP12"/>
    <property type="match status" value="1"/>
</dbReference>
<sequence>MKKILVPTDFSRQSESALDVAISIARKSGAELHLFHVIETPEYPEITDIMAYQSLGNANILDSIEEKLKTLSECPACSDLQVSYSVDFSSPYEKIVRKAENDGYELIVIGSHGKKGVDRFLVGSTTEKVIQHASCLVLTIKEPLSYFAPSDIVFGSNFYGEIARGFKALQDFAALYDSTIHLLKVNTRNHFETTRYSRQLIETFAAEQELNNYTVTIYNDDSEEEGIRHFAEDVGADMICVPTHGKTGISHLVSGSIAENVSGQAFRPVLTYRIQPVRISYGVIGPFR</sequence>
<evidence type="ECO:0000313" key="4">
    <source>
        <dbReference type="Proteomes" id="UP000619838"/>
    </source>
</evidence>
<dbReference type="PANTHER" id="PTHR46268">
    <property type="entry name" value="STRESS RESPONSE PROTEIN NHAX"/>
    <property type="match status" value="1"/>
</dbReference>
<dbReference type="InterPro" id="IPR006015">
    <property type="entry name" value="Universal_stress_UspA"/>
</dbReference>
<feature type="domain" description="UspA" evidence="2">
    <location>
        <begin position="1"/>
        <end position="141"/>
    </location>
</feature>
<evidence type="ECO:0000313" key="3">
    <source>
        <dbReference type="EMBL" id="MBF0636380.1"/>
    </source>
</evidence>
<dbReference type="CDD" id="cd00293">
    <property type="entry name" value="USP-like"/>
    <property type="match status" value="1"/>
</dbReference>
<organism evidence="3 4">
    <name type="scientific">Prosthecochloris ethylica</name>
    <dbReference type="NCBI Taxonomy" id="2743976"/>
    <lineage>
        <taxon>Bacteria</taxon>
        <taxon>Pseudomonadati</taxon>
        <taxon>Chlorobiota</taxon>
        <taxon>Chlorobiia</taxon>
        <taxon>Chlorobiales</taxon>
        <taxon>Chlorobiaceae</taxon>
        <taxon>Prosthecochloris</taxon>
    </lineage>
</organism>
<dbReference type="RefSeq" id="WP_175187184.1">
    <property type="nucleotide sequence ID" value="NZ_JABVZQ010000005.1"/>
</dbReference>
<evidence type="ECO:0000256" key="1">
    <source>
        <dbReference type="ARBA" id="ARBA00008791"/>
    </source>
</evidence>
<dbReference type="EMBL" id="JADGII010000005">
    <property type="protein sequence ID" value="MBF0636380.1"/>
    <property type="molecule type" value="Genomic_DNA"/>
</dbReference>
<gene>
    <name evidence="3" type="ORF">INT08_04205</name>
</gene>
<feature type="domain" description="UspA" evidence="2">
    <location>
        <begin position="169"/>
        <end position="273"/>
    </location>
</feature>
<dbReference type="PRINTS" id="PR01438">
    <property type="entry name" value="UNVRSLSTRESS"/>
</dbReference>
<protein>
    <submittedName>
        <fullName evidence="3">Universal stress protein</fullName>
    </submittedName>
</protein>
<dbReference type="Pfam" id="PF00582">
    <property type="entry name" value="Usp"/>
    <property type="match status" value="2"/>
</dbReference>
<keyword evidence="4" id="KW-1185">Reference proteome</keyword>